<evidence type="ECO:0000259" key="8">
    <source>
        <dbReference type="PROSITE" id="PS51755"/>
    </source>
</evidence>
<dbReference type="SUPFAM" id="SSF52172">
    <property type="entry name" value="CheY-like"/>
    <property type="match status" value="1"/>
</dbReference>
<evidence type="ECO:0000256" key="4">
    <source>
        <dbReference type="ARBA" id="ARBA00023163"/>
    </source>
</evidence>
<dbReference type="SMART" id="SM00862">
    <property type="entry name" value="Trans_reg_C"/>
    <property type="match status" value="1"/>
</dbReference>
<keyword evidence="10" id="KW-1185">Reference proteome</keyword>
<dbReference type="RefSeq" id="WP_425482550.1">
    <property type="nucleotide sequence ID" value="NZ_BAAANK010000005.1"/>
</dbReference>
<dbReference type="InterPro" id="IPR001867">
    <property type="entry name" value="OmpR/PhoB-type_DNA-bd"/>
</dbReference>
<evidence type="ECO:0000256" key="6">
    <source>
        <dbReference type="PROSITE-ProRule" id="PRU01091"/>
    </source>
</evidence>
<dbReference type="InterPro" id="IPR036388">
    <property type="entry name" value="WH-like_DNA-bd_sf"/>
</dbReference>
<dbReference type="InterPro" id="IPR016032">
    <property type="entry name" value="Sig_transdc_resp-reg_C-effctor"/>
</dbReference>
<name>A0ABP4Z5X1_9MICO</name>
<dbReference type="CDD" id="cd17574">
    <property type="entry name" value="REC_OmpR"/>
    <property type="match status" value="1"/>
</dbReference>
<keyword evidence="1 5" id="KW-0597">Phosphoprotein</keyword>
<dbReference type="InterPro" id="IPR039420">
    <property type="entry name" value="WalR-like"/>
</dbReference>
<evidence type="ECO:0000313" key="9">
    <source>
        <dbReference type="EMBL" id="GAA1835099.1"/>
    </source>
</evidence>
<dbReference type="CDD" id="cd00383">
    <property type="entry name" value="trans_reg_C"/>
    <property type="match status" value="1"/>
</dbReference>
<gene>
    <name evidence="9" type="ORF">GCM10009750_19370</name>
</gene>
<evidence type="ECO:0000313" key="10">
    <source>
        <dbReference type="Proteomes" id="UP001501746"/>
    </source>
</evidence>
<comment type="caution">
    <text evidence="9">The sequence shown here is derived from an EMBL/GenBank/DDBJ whole genome shotgun (WGS) entry which is preliminary data.</text>
</comment>
<dbReference type="SMART" id="SM00448">
    <property type="entry name" value="REC"/>
    <property type="match status" value="1"/>
</dbReference>
<dbReference type="PROSITE" id="PS51755">
    <property type="entry name" value="OMPR_PHOB"/>
    <property type="match status" value="1"/>
</dbReference>
<dbReference type="PANTHER" id="PTHR48111">
    <property type="entry name" value="REGULATOR OF RPOS"/>
    <property type="match status" value="1"/>
</dbReference>
<dbReference type="Proteomes" id="UP001501746">
    <property type="component" value="Unassembled WGS sequence"/>
</dbReference>
<feature type="DNA-binding region" description="OmpR/PhoB-type" evidence="6">
    <location>
        <begin position="143"/>
        <end position="241"/>
    </location>
</feature>
<dbReference type="PANTHER" id="PTHR48111:SF4">
    <property type="entry name" value="DNA-BINDING DUAL TRANSCRIPTIONAL REGULATOR OMPR"/>
    <property type="match status" value="1"/>
</dbReference>
<evidence type="ECO:0000256" key="5">
    <source>
        <dbReference type="PROSITE-ProRule" id="PRU00169"/>
    </source>
</evidence>
<feature type="domain" description="OmpR/PhoB-type" evidence="8">
    <location>
        <begin position="143"/>
        <end position="241"/>
    </location>
</feature>
<reference evidence="10" key="1">
    <citation type="journal article" date="2019" name="Int. J. Syst. Evol. Microbiol.">
        <title>The Global Catalogue of Microorganisms (GCM) 10K type strain sequencing project: providing services to taxonomists for standard genome sequencing and annotation.</title>
        <authorList>
            <consortium name="The Broad Institute Genomics Platform"/>
            <consortium name="The Broad Institute Genome Sequencing Center for Infectious Disease"/>
            <person name="Wu L."/>
            <person name="Ma J."/>
        </authorList>
    </citation>
    <scope>NUCLEOTIDE SEQUENCE [LARGE SCALE GENOMIC DNA]</scope>
    <source>
        <strain evidence="10">JCM 14323</strain>
    </source>
</reference>
<proteinExistence type="predicted"/>
<evidence type="ECO:0000259" key="7">
    <source>
        <dbReference type="PROSITE" id="PS50110"/>
    </source>
</evidence>
<keyword evidence="2" id="KW-0805">Transcription regulation</keyword>
<dbReference type="Pfam" id="PF00486">
    <property type="entry name" value="Trans_reg_C"/>
    <property type="match status" value="1"/>
</dbReference>
<feature type="modified residue" description="4-aspartylphosphate" evidence="5">
    <location>
        <position position="69"/>
    </location>
</feature>
<evidence type="ECO:0000256" key="2">
    <source>
        <dbReference type="ARBA" id="ARBA00023015"/>
    </source>
</evidence>
<dbReference type="Gene3D" id="1.10.10.10">
    <property type="entry name" value="Winged helix-like DNA-binding domain superfamily/Winged helix DNA-binding domain"/>
    <property type="match status" value="1"/>
</dbReference>
<dbReference type="SUPFAM" id="SSF46894">
    <property type="entry name" value="C-terminal effector domain of the bipartite response regulators"/>
    <property type="match status" value="1"/>
</dbReference>
<sequence>MNVPPTAPSTTGNEDLVGRRVLLVDDDPTVAEVASSYLRAGGFVVEEVGDGFAALDAVQRTEPDLIVLDRMLPGIDGIEVFRRLRERISTPVIMLTALGTPDDRIAGLEAGADDYLAKPFSPRELVLRVQSVLRRSIDEFTPESVLECGAFRLDPSARVATRAGEELALTAREFDLFEFLLKHPNQVFSREDLLRAVWRWDYGDLSTVTVHVRRLREKIEPDPRSPTMLTTVWGVGYRFTMGGAPDALV</sequence>
<evidence type="ECO:0000256" key="1">
    <source>
        <dbReference type="ARBA" id="ARBA00022553"/>
    </source>
</evidence>
<dbReference type="EMBL" id="BAAANK010000005">
    <property type="protein sequence ID" value="GAA1835099.1"/>
    <property type="molecule type" value="Genomic_DNA"/>
</dbReference>
<feature type="domain" description="Response regulatory" evidence="7">
    <location>
        <begin position="20"/>
        <end position="133"/>
    </location>
</feature>
<protein>
    <submittedName>
        <fullName evidence="9">Response regulator transcription factor</fullName>
    </submittedName>
</protein>
<organism evidence="9 10">
    <name type="scientific">Agromyces salentinus</name>
    <dbReference type="NCBI Taxonomy" id="269421"/>
    <lineage>
        <taxon>Bacteria</taxon>
        <taxon>Bacillati</taxon>
        <taxon>Actinomycetota</taxon>
        <taxon>Actinomycetes</taxon>
        <taxon>Micrococcales</taxon>
        <taxon>Microbacteriaceae</taxon>
        <taxon>Agromyces</taxon>
    </lineage>
</organism>
<dbReference type="PROSITE" id="PS50110">
    <property type="entry name" value="RESPONSE_REGULATORY"/>
    <property type="match status" value="1"/>
</dbReference>
<dbReference type="Gene3D" id="6.10.250.690">
    <property type="match status" value="1"/>
</dbReference>
<dbReference type="InterPro" id="IPR011006">
    <property type="entry name" value="CheY-like_superfamily"/>
</dbReference>
<keyword evidence="4" id="KW-0804">Transcription</keyword>
<evidence type="ECO:0000256" key="3">
    <source>
        <dbReference type="ARBA" id="ARBA00023125"/>
    </source>
</evidence>
<dbReference type="Gene3D" id="3.40.50.2300">
    <property type="match status" value="1"/>
</dbReference>
<dbReference type="Pfam" id="PF00072">
    <property type="entry name" value="Response_reg"/>
    <property type="match status" value="1"/>
</dbReference>
<accession>A0ABP4Z5X1</accession>
<keyword evidence="3 6" id="KW-0238">DNA-binding</keyword>
<dbReference type="InterPro" id="IPR001789">
    <property type="entry name" value="Sig_transdc_resp-reg_receiver"/>
</dbReference>